<evidence type="ECO:0000256" key="1">
    <source>
        <dbReference type="SAM" id="SignalP"/>
    </source>
</evidence>
<feature type="chain" id="PRO_5037823725" evidence="1">
    <location>
        <begin position="20"/>
        <end position="218"/>
    </location>
</feature>
<accession>A0A915CZ74</accession>
<feature type="signal peptide" evidence="1">
    <location>
        <begin position="1"/>
        <end position="19"/>
    </location>
</feature>
<proteinExistence type="predicted"/>
<keyword evidence="1" id="KW-0732">Signal</keyword>
<dbReference type="InterPro" id="IPR017943">
    <property type="entry name" value="Bactericidal_perm-incr_a/b_dom"/>
</dbReference>
<organism evidence="2 3">
    <name type="scientific">Ditylenchus dipsaci</name>
    <dbReference type="NCBI Taxonomy" id="166011"/>
    <lineage>
        <taxon>Eukaryota</taxon>
        <taxon>Metazoa</taxon>
        <taxon>Ecdysozoa</taxon>
        <taxon>Nematoda</taxon>
        <taxon>Chromadorea</taxon>
        <taxon>Rhabditida</taxon>
        <taxon>Tylenchina</taxon>
        <taxon>Tylenchomorpha</taxon>
        <taxon>Sphaerularioidea</taxon>
        <taxon>Anguinidae</taxon>
        <taxon>Anguininae</taxon>
        <taxon>Ditylenchus</taxon>
    </lineage>
</organism>
<dbReference type="SUPFAM" id="SSF55394">
    <property type="entry name" value="Bactericidal permeability-increasing protein, BPI"/>
    <property type="match status" value="1"/>
</dbReference>
<keyword evidence="2" id="KW-1185">Reference proteome</keyword>
<dbReference type="WBParaSite" id="jg13817">
    <property type="protein sequence ID" value="jg13817"/>
    <property type="gene ID" value="jg13817"/>
</dbReference>
<dbReference type="AlphaFoldDB" id="A0A915CZ74"/>
<evidence type="ECO:0000313" key="2">
    <source>
        <dbReference type="Proteomes" id="UP000887574"/>
    </source>
</evidence>
<dbReference type="GO" id="GO:0008289">
    <property type="term" value="F:lipid binding"/>
    <property type="evidence" value="ECO:0007669"/>
    <property type="project" value="InterPro"/>
</dbReference>
<evidence type="ECO:0000313" key="3">
    <source>
        <dbReference type="WBParaSite" id="jg13817"/>
    </source>
</evidence>
<reference evidence="3" key="1">
    <citation type="submission" date="2022-11" db="UniProtKB">
        <authorList>
            <consortium name="WormBaseParasite"/>
        </authorList>
    </citation>
    <scope>IDENTIFICATION</scope>
</reference>
<sequence>MRLLCLIMLSFMFIKLSACFAADKTNSELPEKLSSFTFDLLKTTELNALSAQCCPFFKTDTKKLFEKLKELRSALKRKFSNLRRNHFHLEVLKMNVSIYSGEVVRLILPKITYKILSSHTIKLLSSGGSVSIEGFYKSSYRTIRKGSFKMLTSGFDMDIILTKDAQQNLAVSDCAPVLDFVQVTLSPPLIEDVEKMLERRFSTDICTSICHTVNQFLT</sequence>
<dbReference type="Gene3D" id="3.15.10.10">
    <property type="entry name" value="Bactericidal permeability-increasing protein, domain 1"/>
    <property type="match status" value="1"/>
</dbReference>
<protein>
    <submittedName>
        <fullName evidence="3">Uncharacterized protein</fullName>
    </submittedName>
</protein>
<name>A0A915CZ74_9BILA</name>
<dbReference type="Proteomes" id="UP000887574">
    <property type="component" value="Unplaced"/>
</dbReference>